<name>A0A517Z2J7_9PLAN</name>
<evidence type="ECO:0000313" key="3">
    <source>
        <dbReference type="Proteomes" id="UP000320496"/>
    </source>
</evidence>
<evidence type="ECO:0000256" key="1">
    <source>
        <dbReference type="SAM" id="MobiDB-lite"/>
    </source>
</evidence>
<evidence type="ECO:0000313" key="2">
    <source>
        <dbReference type="EMBL" id="QDU36687.1"/>
    </source>
</evidence>
<dbReference type="AlphaFoldDB" id="A0A517Z2J7"/>
<accession>A0A517Z2J7</accession>
<proteinExistence type="predicted"/>
<feature type="region of interest" description="Disordered" evidence="1">
    <location>
        <begin position="1"/>
        <end position="24"/>
    </location>
</feature>
<dbReference type="EMBL" id="CP036275">
    <property type="protein sequence ID" value="QDU36687.1"/>
    <property type="molecule type" value="Genomic_DNA"/>
</dbReference>
<reference evidence="2 3" key="1">
    <citation type="submission" date="2019-02" db="EMBL/GenBank/DDBJ databases">
        <title>Deep-cultivation of Planctomycetes and their phenomic and genomic characterization uncovers novel biology.</title>
        <authorList>
            <person name="Wiegand S."/>
            <person name="Jogler M."/>
            <person name="Boedeker C."/>
            <person name="Pinto D."/>
            <person name="Vollmers J."/>
            <person name="Rivas-Marin E."/>
            <person name="Kohn T."/>
            <person name="Peeters S.H."/>
            <person name="Heuer A."/>
            <person name="Rast P."/>
            <person name="Oberbeckmann S."/>
            <person name="Bunk B."/>
            <person name="Jeske O."/>
            <person name="Meyerdierks A."/>
            <person name="Storesund J.E."/>
            <person name="Kallscheuer N."/>
            <person name="Luecker S."/>
            <person name="Lage O.M."/>
            <person name="Pohl T."/>
            <person name="Merkel B.J."/>
            <person name="Hornburger P."/>
            <person name="Mueller R.-W."/>
            <person name="Bruemmer F."/>
            <person name="Labrenz M."/>
            <person name="Spormann A.M."/>
            <person name="Op den Camp H."/>
            <person name="Overmann J."/>
            <person name="Amann R."/>
            <person name="Jetten M.S.M."/>
            <person name="Mascher T."/>
            <person name="Medema M.H."/>
            <person name="Devos D.P."/>
            <person name="Kaster A.-K."/>
            <person name="Ovreas L."/>
            <person name="Rohde M."/>
            <person name="Galperin M.Y."/>
            <person name="Jogler C."/>
        </authorList>
    </citation>
    <scope>NUCLEOTIDE SEQUENCE [LARGE SCALE GENOMIC DNA]</scope>
    <source>
        <strain evidence="2 3">Mal4</strain>
    </source>
</reference>
<sequence length="50" mass="5751">MRQAKPALRPDLTTHPANEKRVPDVMQTSGTRGWTHVVSQETRRNYFVSV</sequence>
<organism evidence="2 3">
    <name type="scientific">Maioricimonas rarisocia</name>
    <dbReference type="NCBI Taxonomy" id="2528026"/>
    <lineage>
        <taxon>Bacteria</taxon>
        <taxon>Pseudomonadati</taxon>
        <taxon>Planctomycetota</taxon>
        <taxon>Planctomycetia</taxon>
        <taxon>Planctomycetales</taxon>
        <taxon>Planctomycetaceae</taxon>
        <taxon>Maioricimonas</taxon>
    </lineage>
</organism>
<gene>
    <name evidence="2" type="ORF">Mal4_09750</name>
</gene>
<dbReference type="Proteomes" id="UP000320496">
    <property type="component" value="Chromosome"/>
</dbReference>
<keyword evidence="3" id="KW-1185">Reference proteome</keyword>
<protein>
    <submittedName>
        <fullName evidence="2">Uncharacterized protein</fullName>
    </submittedName>
</protein>
<dbReference type="KEGG" id="mri:Mal4_09750"/>